<dbReference type="Pfam" id="PF14024">
    <property type="entry name" value="DUF4240"/>
    <property type="match status" value="1"/>
</dbReference>
<dbReference type="AlphaFoldDB" id="A0A5B9VUJ8"/>
<organism evidence="2 3">
    <name type="scientific">Aquisphaera giovannonii</name>
    <dbReference type="NCBI Taxonomy" id="406548"/>
    <lineage>
        <taxon>Bacteria</taxon>
        <taxon>Pseudomonadati</taxon>
        <taxon>Planctomycetota</taxon>
        <taxon>Planctomycetia</taxon>
        <taxon>Isosphaerales</taxon>
        <taxon>Isosphaeraceae</taxon>
        <taxon>Aquisphaera</taxon>
    </lineage>
</organism>
<protein>
    <recommendedName>
        <fullName evidence="1">DUF4240 domain-containing protein</fullName>
    </recommendedName>
</protein>
<name>A0A5B9VUJ8_9BACT</name>
<dbReference type="RefSeq" id="WP_168221549.1">
    <property type="nucleotide sequence ID" value="NZ_CP042997.1"/>
</dbReference>
<accession>A0A5B9VUJ8</accession>
<evidence type="ECO:0000313" key="2">
    <source>
        <dbReference type="EMBL" id="QEH31952.1"/>
    </source>
</evidence>
<sequence length="169" mass="19095">MDDAGFWRIVAEACGADPRRADEWDGLLQSRLEQLAPDEIVEWNRIFDRLAAWAYTVDLWGAAYLINGGASDDGFYYFRCWLIGMGKDVYEAAIQDPDSLADAAVPGIDAEAEIYAAAHQAWMAVTGRPDTDPYPARIEKAELLGEEWDYDDDEEVRRRLPRLAALYLD</sequence>
<gene>
    <name evidence="2" type="ORF">OJF2_04190</name>
</gene>
<dbReference type="InterPro" id="IPR025334">
    <property type="entry name" value="DUF4240"/>
</dbReference>
<evidence type="ECO:0000313" key="3">
    <source>
        <dbReference type="Proteomes" id="UP000324233"/>
    </source>
</evidence>
<dbReference type="KEGG" id="agv:OJF2_04190"/>
<keyword evidence="3" id="KW-1185">Reference proteome</keyword>
<feature type="domain" description="DUF4240" evidence="1">
    <location>
        <begin position="1"/>
        <end position="112"/>
    </location>
</feature>
<proteinExistence type="predicted"/>
<dbReference type="EMBL" id="CP042997">
    <property type="protein sequence ID" value="QEH31952.1"/>
    <property type="molecule type" value="Genomic_DNA"/>
</dbReference>
<evidence type="ECO:0000259" key="1">
    <source>
        <dbReference type="Pfam" id="PF14024"/>
    </source>
</evidence>
<dbReference type="Proteomes" id="UP000324233">
    <property type="component" value="Chromosome"/>
</dbReference>
<reference evidence="2 3" key="1">
    <citation type="submission" date="2019-08" db="EMBL/GenBank/DDBJ databases">
        <title>Deep-cultivation of Planctomycetes and their phenomic and genomic characterization uncovers novel biology.</title>
        <authorList>
            <person name="Wiegand S."/>
            <person name="Jogler M."/>
            <person name="Boedeker C."/>
            <person name="Pinto D."/>
            <person name="Vollmers J."/>
            <person name="Rivas-Marin E."/>
            <person name="Kohn T."/>
            <person name="Peeters S.H."/>
            <person name="Heuer A."/>
            <person name="Rast P."/>
            <person name="Oberbeckmann S."/>
            <person name="Bunk B."/>
            <person name="Jeske O."/>
            <person name="Meyerdierks A."/>
            <person name="Storesund J.E."/>
            <person name="Kallscheuer N."/>
            <person name="Luecker S."/>
            <person name="Lage O.M."/>
            <person name="Pohl T."/>
            <person name="Merkel B.J."/>
            <person name="Hornburger P."/>
            <person name="Mueller R.-W."/>
            <person name="Bruemmer F."/>
            <person name="Labrenz M."/>
            <person name="Spormann A.M."/>
            <person name="Op den Camp H."/>
            <person name="Overmann J."/>
            <person name="Amann R."/>
            <person name="Jetten M.S.M."/>
            <person name="Mascher T."/>
            <person name="Medema M.H."/>
            <person name="Devos D.P."/>
            <person name="Kaster A.-K."/>
            <person name="Ovreas L."/>
            <person name="Rohde M."/>
            <person name="Galperin M.Y."/>
            <person name="Jogler C."/>
        </authorList>
    </citation>
    <scope>NUCLEOTIDE SEQUENCE [LARGE SCALE GENOMIC DNA]</scope>
    <source>
        <strain evidence="2 3">OJF2</strain>
    </source>
</reference>